<evidence type="ECO:0000313" key="2">
    <source>
        <dbReference type="EMBL" id="KAG5981485.1"/>
    </source>
</evidence>
<keyword evidence="3" id="KW-1185">Reference proteome</keyword>
<dbReference type="EMBL" id="SRPW01004593">
    <property type="protein sequence ID" value="KAG5981485.1"/>
    <property type="molecule type" value="Genomic_DNA"/>
</dbReference>
<name>A0A9P7N2W2_9HYPO</name>
<proteinExistence type="predicted"/>
<feature type="non-terminal residue" evidence="2">
    <location>
        <position position="54"/>
    </location>
</feature>
<sequence>GEGVFDEGGLLLDRLFGSGDWNADEPQTVGGQQCSGRSEETTAEGGKDCNPGRQ</sequence>
<evidence type="ECO:0000313" key="3">
    <source>
        <dbReference type="Proteomes" id="UP000748025"/>
    </source>
</evidence>
<accession>A0A9P7N2W2</accession>
<evidence type="ECO:0000256" key="1">
    <source>
        <dbReference type="SAM" id="MobiDB-lite"/>
    </source>
</evidence>
<feature type="non-terminal residue" evidence="2">
    <location>
        <position position="1"/>
    </location>
</feature>
<comment type="caution">
    <text evidence="2">The sequence shown here is derived from an EMBL/GenBank/DDBJ whole genome shotgun (WGS) entry which is preliminary data.</text>
</comment>
<dbReference type="Proteomes" id="UP000748025">
    <property type="component" value="Unassembled WGS sequence"/>
</dbReference>
<dbReference type="AlphaFoldDB" id="A0A9P7N2W2"/>
<protein>
    <submittedName>
        <fullName evidence="2">Uncharacterized protein</fullName>
    </submittedName>
</protein>
<reference evidence="2" key="1">
    <citation type="journal article" date="2020" name="bioRxiv">
        <title>Whole genome comparisons of ergot fungi reveals the divergence and evolution of species within the genus Claviceps are the result of varying mechanisms driving genome evolution and host range expansion.</title>
        <authorList>
            <person name="Wyka S.A."/>
            <person name="Mondo S.J."/>
            <person name="Liu M."/>
            <person name="Dettman J."/>
            <person name="Nalam V."/>
            <person name="Broders K.D."/>
        </authorList>
    </citation>
    <scope>NUCLEOTIDE SEQUENCE</scope>
    <source>
        <strain evidence="2">CCC 602</strain>
    </source>
</reference>
<gene>
    <name evidence="2" type="ORF">E4U43_006596</name>
</gene>
<feature type="region of interest" description="Disordered" evidence="1">
    <location>
        <begin position="17"/>
        <end position="54"/>
    </location>
</feature>
<organism evidence="2 3">
    <name type="scientific">Claviceps pusilla</name>
    <dbReference type="NCBI Taxonomy" id="123648"/>
    <lineage>
        <taxon>Eukaryota</taxon>
        <taxon>Fungi</taxon>
        <taxon>Dikarya</taxon>
        <taxon>Ascomycota</taxon>
        <taxon>Pezizomycotina</taxon>
        <taxon>Sordariomycetes</taxon>
        <taxon>Hypocreomycetidae</taxon>
        <taxon>Hypocreales</taxon>
        <taxon>Clavicipitaceae</taxon>
        <taxon>Claviceps</taxon>
    </lineage>
</organism>